<dbReference type="KEGG" id="foc:113206991"/>
<evidence type="ECO:0000256" key="1">
    <source>
        <dbReference type="SAM" id="Phobius"/>
    </source>
</evidence>
<feature type="transmembrane region" description="Helical" evidence="1">
    <location>
        <begin position="97"/>
        <end position="118"/>
    </location>
</feature>
<sequence length="246" mass="29199">MNFLSFRQVPTRLSRIQPPFIFSLSLTQSLGLLQKRIGNRSLILNCRKYSKREQLAVSHPRLYKRHDQQRIDDNLSKDWQLIFAANRGMQDNWKAQGAYWGCFVGYCVLPLAAIYGWVEAELEERVLMAGIEMAAQTQWAIFIALNLLVISNISHYFRSIPKRVYYNDKSDSYLAINYHFLPWKQVRTEYQTTDIKKYSGMKFVFRFNPAGHNEFKIKNKTFIFPISHFRSGHDREWMFRSNDLEY</sequence>
<keyword evidence="2" id="KW-1185">Reference proteome</keyword>
<evidence type="ECO:0000313" key="3">
    <source>
        <dbReference type="RefSeq" id="XP_026279101.1"/>
    </source>
</evidence>
<accession>A0A6J1SKM7</accession>
<keyword evidence="1" id="KW-0812">Transmembrane</keyword>
<evidence type="ECO:0000313" key="2">
    <source>
        <dbReference type="Proteomes" id="UP000504606"/>
    </source>
</evidence>
<reference evidence="3 4" key="1">
    <citation type="submission" date="2025-04" db="UniProtKB">
        <authorList>
            <consortium name="RefSeq"/>
        </authorList>
    </citation>
    <scope>IDENTIFICATION</scope>
    <source>
        <tissue evidence="3 4">Whole organism</tissue>
    </source>
</reference>
<protein>
    <submittedName>
        <fullName evidence="3 4">Uncharacterized protein LOC113206991</fullName>
    </submittedName>
</protein>
<dbReference type="OrthoDB" id="10574547at2759"/>
<evidence type="ECO:0000313" key="4">
    <source>
        <dbReference type="RefSeq" id="XP_026279103.1"/>
    </source>
</evidence>
<dbReference type="Proteomes" id="UP000504606">
    <property type="component" value="Unplaced"/>
</dbReference>
<feature type="transmembrane region" description="Helical" evidence="1">
    <location>
        <begin position="138"/>
        <end position="157"/>
    </location>
</feature>
<dbReference type="RefSeq" id="XP_026279101.1">
    <property type="nucleotide sequence ID" value="XM_026423316.2"/>
</dbReference>
<gene>
    <name evidence="3 4" type="primary">LOC113206991</name>
</gene>
<dbReference type="RefSeq" id="XP_026279103.1">
    <property type="nucleotide sequence ID" value="XM_026423318.2"/>
</dbReference>
<keyword evidence="1" id="KW-1133">Transmembrane helix</keyword>
<name>A0A6J1SKM7_FRAOC</name>
<organism evidence="2 3">
    <name type="scientific">Frankliniella occidentalis</name>
    <name type="common">Western flower thrips</name>
    <name type="synonym">Euthrips occidentalis</name>
    <dbReference type="NCBI Taxonomy" id="133901"/>
    <lineage>
        <taxon>Eukaryota</taxon>
        <taxon>Metazoa</taxon>
        <taxon>Ecdysozoa</taxon>
        <taxon>Arthropoda</taxon>
        <taxon>Hexapoda</taxon>
        <taxon>Insecta</taxon>
        <taxon>Pterygota</taxon>
        <taxon>Neoptera</taxon>
        <taxon>Paraneoptera</taxon>
        <taxon>Thysanoptera</taxon>
        <taxon>Terebrantia</taxon>
        <taxon>Thripoidea</taxon>
        <taxon>Thripidae</taxon>
        <taxon>Frankliniella</taxon>
    </lineage>
</organism>
<proteinExistence type="predicted"/>
<dbReference type="GeneID" id="113206991"/>
<dbReference type="AlphaFoldDB" id="A0A6J1SKM7"/>
<keyword evidence="1" id="KW-0472">Membrane</keyword>